<gene>
    <name evidence="1" type="ORF">ACFQS1_23950</name>
</gene>
<name>A0ABW2HW52_9ACTN</name>
<evidence type="ECO:0000313" key="2">
    <source>
        <dbReference type="Proteomes" id="UP001596548"/>
    </source>
</evidence>
<dbReference type="EMBL" id="JBHTBJ010000019">
    <property type="protein sequence ID" value="MFC7277056.1"/>
    <property type="molecule type" value="Genomic_DNA"/>
</dbReference>
<sequence length="66" mass="7687">MTGVTPAELRAMQRAVQRDWTPDCPWRIGDLARPSPSSDDRRARIRRLHHRLGFRDAGRTVTYARE</sequence>
<proteinExistence type="predicted"/>
<dbReference type="RefSeq" id="WP_378972164.1">
    <property type="nucleotide sequence ID" value="NZ_JBHTBJ010000019.1"/>
</dbReference>
<dbReference type="Proteomes" id="UP001596548">
    <property type="component" value="Unassembled WGS sequence"/>
</dbReference>
<accession>A0ABW2HW52</accession>
<evidence type="ECO:0000313" key="1">
    <source>
        <dbReference type="EMBL" id="MFC7277056.1"/>
    </source>
</evidence>
<keyword evidence="2" id="KW-1185">Reference proteome</keyword>
<protein>
    <submittedName>
        <fullName evidence="1">Uncharacterized protein</fullName>
    </submittedName>
</protein>
<organism evidence="1 2">
    <name type="scientific">Paractinoplanes rhizophilus</name>
    <dbReference type="NCBI Taxonomy" id="1416877"/>
    <lineage>
        <taxon>Bacteria</taxon>
        <taxon>Bacillati</taxon>
        <taxon>Actinomycetota</taxon>
        <taxon>Actinomycetes</taxon>
        <taxon>Micromonosporales</taxon>
        <taxon>Micromonosporaceae</taxon>
        <taxon>Paractinoplanes</taxon>
    </lineage>
</organism>
<reference evidence="2" key="1">
    <citation type="journal article" date="2019" name="Int. J. Syst. Evol. Microbiol.">
        <title>The Global Catalogue of Microorganisms (GCM) 10K type strain sequencing project: providing services to taxonomists for standard genome sequencing and annotation.</title>
        <authorList>
            <consortium name="The Broad Institute Genomics Platform"/>
            <consortium name="The Broad Institute Genome Sequencing Center for Infectious Disease"/>
            <person name="Wu L."/>
            <person name="Ma J."/>
        </authorList>
    </citation>
    <scope>NUCLEOTIDE SEQUENCE [LARGE SCALE GENOMIC DNA]</scope>
    <source>
        <strain evidence="2">XZYJT-10</strain>
    </source>
</reference>
<comment type="caution">
    <text evidence="1">The sequence shown here is derived from an EMBL/GenBank/DDBJ whole genome shotgun (WGS) entry which is preliminary data.</text>
</comment>